<feature type="binding site" evidence="9">
    <location>
        <position position="63"/>
    </location>
    <ligand>
        <name>Fe cation</name>
        <dbReference type="ChEBI" id="CHEBI:24875"/>
        <label>1</label>
    </ligand>
</feature>
<feature type="binding site" evidence="9">
    <location>
        <position position="64"/>
    </location>
    <ligand>
        <name>Fe cation</name>
        <dbReference type="ChEBI" id="CHEBI:24875"/>
        <label>1</label>
    </ligand>
</feature>
<evidence type="ECO:0000256" key="1">
    <source>
        <dbReference type="ARBA" id="ARBA00000068"/>
    </source>
</evidence>
<comment type="similarity">
    <text evidence="9">Belongs to the deoxyhypusine hydroxylase family.</text>
</comment>
<evidence type="ECO:0000256" key="2">
    <source>
        <dbReference type="ARBA" id="ARBA00005041"/>
    </source>
</evidence>
<gene>
    <name evidence="9" type="primary">LIA1</name>
    <name evidence="10" type="ORF">T551_02168</name>
</gene>
<dbReference type="EMBL" id="LFWA01000009">
    <property type="protein sequence ID" value="KTW29552.1"/>
    <property type="molecule type" value="Genomic_DNA"/>
</dbReference>
<comment type="catalytic activity">
    <reaction evidence="1 9">
        <text>[eIF5A protein]-deoxyhypusine + AH2 + O2 = [eIF5A protein]-hypusine + A + H2O</text>
        <dbReference type="Rhea" id="RHEA:14101"/>
        <dbReference type="Rhea" id="RHEA-COMP:10144"/>
        <dbReference type="Rhea" id="RHEA-COMP:12592"/>
        <dbReference type="ChEBI" id="CHEBI:13193"/>
        <dbReference type="ChEBI" id="CHEBI:15377"/>
        <dbReference type="ChEBI" id="CHEBI:15379"/>
        <dbReference type="ChEBI" id="CHEBI:17499"/>
        <dbReference type="ChEBI" id="CHEBI:82657"/>
        <dbReference type="ChEBI" id="CHEBI:91175"/>
        <dbReference type="EC" id="1.14.99.29"/>
    </reaction>
</comment>
<evidence type="ECO:0000313" key="10">
    <source>
        <dbReference type="EMBL" id="KTW29552.1"/>
    </source>
</evidence>
<dbReference type="PANTHER" id="PTHR12697">
    <property type="entry name" value="PBS LYASE HEAT-LIKE PROTEIN"/>
    <property type="match status" value="1"/>
</dbReference>
<evidence type="ECO:0000256" key="5">
    <source>
        <dbReference type="ARBA" id="ARBA00023002"/>
    </source>
</evidence>
<sequence length="313" mass="35512">MDPTSNDNIHELRRILLDKNKEFPLGERFRALFSLKTLGSQGHKEAIDILAEGFQDDSELLKHEIAYVLGQTQNKDAVEYLEEVLKNPSQEAMVRHEAAEALGALNSRKSLPLLKFYREKDPLEIVRQTCDLAIHRIEWFDSEQCKTETLMQSLFTSIDPAPPLPHDPLLTPDQEVLKLKKQLVDQTLPLFYRYRVMFRLRNIGTDLAVDALALGFTDPSALFRHEIAYVFGQICSPLSVPSLSKILANPSEEPMVRHEAAEALGSIGIPDTLPLLKTFSLDKNRVIRESCLLGKSFFCIFFHNTSSNRHVSL</sequence>
<dbReference type="InterPro" id="IPR011989">
    <property type="entry name" value="ARM-like"/>
</dbReference>
<dbReference type="GO" id="GO:0019135">
    <property type="term" value="F:deoxyhypusine monooxygenase activity"/>
    <property type="evidence" value="ECO:0007669"/>
    <property type="project" value="UniProtKB-UniRule"/>
</dbReference>
<comment type="function">
    <text evidence="9">Catalyzes the hydroxylation of the N(6)-(4-aminobutyl)-L-lysine intermediate to form hypusine, an essential post-translational modification only found in mature eIF-5A factor.</text>
</comment>
<comment type="subcellular location">
    <subcellularLocation>
        <location evidence="9">Cytoplasm</location>
    </subcellularLocation>
    <subcellularLocation>
        <location evidence="9">Nucleus</location>
    </subcellularLocation>
</comment>
<dbReference type="AlphaFoldDB" id="A0A0W4ZMH0"/>
<proteinExistence type="inferred from homology"/>
<dbReference type="eggNOG" id="KOG0567">
    <property type="taxonomic scope" value="Eukaryota"/>
</dbReference>
<keyword evidence="9" id="KW-0539">Nucleus</keyword>
<name>A0A0W4ZMH0_PNEJ7</name>
<dbReference type="Proteomes" id="UP000053447">
    <property type="component" value="Unassembled WGS sequence"/>
</dbReference>
<keyword evidence="6 9" id="KW-0408">Iron</keyword>
<dbReference type="GO" id="GO:0046872">
    <property type="term" value="F:metal ion binding"/>
    <property type="evidence" value="ECO:0007669"/>
    <property type="project" value="UniProtKB-KW"/>
</dbReference>
<dbReference type="Pfam" id="PF13646">
    <property type="entry name" value="HEAT_2"/>
    <property type="match status" value="2"/>
</dbReference>
<organism evidence="10 11">
    <name type="scientific">Pneumocystis jirovecii (strain RU7)</name>
    <name type="common">Human pneumocystis pneumonia agent</name>
    <dbReference type="NCBI Taxonomy" id="1408657"/>
    <lineage>
        <taxon>Eukaryota</taxon>
        <taxon>Fungi</taxon>
        <taxon>Dikarya</taxon>
        <taxon>Ascomycota</taxon>
        <taxon>Taphrinomycotina</taxon>
        <taxon>Pneumocystomycetes</taxon>
        <taxon>Pneumocystaceae</taxon>
        <taxon>Pneumocystis</taxon>
    </lineage>
</organism>
<dbReference type="HAMAP" id="MF_03101">
    <property type="entry name" value="Deoxyhypusine_hydroxylase"/>
    <property type="match status" value="1"/>
</dbReference>
<keyword evidence="3 9" id="KW-0479">Metal-binding</keyword>
<keyword evidence="8 9" id="KW-0386">Hypusine biosynthesis</keyword>
<reference evidence="11" key="1">
    <citation type="journal article" date="2016" name="Nat. Commun.">
        <title>Genome analysis of three Pneumocystis species reveals adaptation mechanisms to life exclusively in mammalian hosts.</title>
        <authorList>
            <person name="Ma L."/>
            <person name="Chen Z."/>
            <person name="Huang D.W."/>
            <person name="Kutty G."/>
            <person name="Ishihara M."/>
            <person name="Wang H."/>
            <person name="Abouelleil A."/>
            <person name="Bishop L."/>
            <person name="Davey E."/>
            <person name="Deng R."/>
            <person name="Deng X."/>
            <person name="Fan L."/>
            <person name="Fantoni G."/>
            <person name="Fitzgerald M."/>
            <person name="Gogineni E."/>
            <person name="Goldberg J.M."/>
            <person name="Handley G."/>
            <person name="Hu X."/>
            <person name="Huber C."/>
            <person name="Jiao X."/>
            <person name="Jones K."/>
            <person name="Levin J.Z."/>
            <person name="Liu Y."/>
            <person name="Macdonald P."/>
            <person name="Melnikov A."/>
            <person name="Raley C."/>
            <person name="Sassi M."/>
            <person name="Sherman B.T."/>
            <person name="Song X."/>
            <person name="Sykes S."/>
            <person name="Tran B."/>
            <person name="Walsh L."/>
            <person name="Xia Y."/>
            <person name="Yang J."/>
            <person name="Young S."/>
            <person name="Zeng Q."/>
            <person name="Zheng X."/>
            <person name="Stephens R."/>
            <person name="Nusbaum C."/>
            <person name="Birren B.W."/>
            <person name="Azadi P."/>
            <person name="Lempicki R.A."/>
            <person name="Cuomo C.A."/>
            <person name="Kovacs J.A."/>
        </authorList>
    </citation>
    <scope>NUCLEOTIDE SEQUENCE [LARGE SCALE GENOMIC DNA]</scope>
    <source>
        <strain evidence="11">RU7</strain>
    </source>
</reference>
<keyword evidence="5 9" id="KW-0560">Oxidoreductase</keyword>
<dbReference type="SUPFAM" id="SSF48371">
    <property type="entry name" value="ARM repeat"/>
    <property type="match status" value="1"/>
</dbReference>
<evidence type="ECO:0000256" key="4">
    <source>
        <dbReference type="ARBA" id="ARBA00022737"/>
    </source>
</evidence>
<evidence type="ECO:0000256" key="7">
    <source>
        <dbReference type="ARBA" id="ARBA00023033"/>
    </source>
</evidence>
<dbReference type="InterPro" id="IPR004155">
    <property type="entry name" value="PBS_lyase_HEAT"/>
</dbReference>
<dbReference type="OrthoDB" id="421002at2759"/>
<evidence type="ECO:0000313" key="11">
    <source>
        <dbReference type="Proteomes" id="UP000053447"/>
    </source>
</evidence>
<dbReference type="Gene3D" id="1.25.10.10">
    <property type="entry name" value="Leucine-rich Repeat Variant"/>
    <property type="match status" value="2"/>
</dbReference>
<feature type="binding site" evidence="9">
    <location>
        <position position="225"/>
    </location>
    <ligand>
        <name>Fe cation</name>
        <dbReference type="ChEBI" id="CHEBI:24875"/>
        <label>2</label>
    </ligand>
</feature>
<dbReference type="UniPathway" id="UPA00354"/>
<feature type="binding site" evidence="9">
    <location>
        <position position="226"/>
    </location>
    <ligand>
        <name>Fe cation</name>
        <dbReference type="ChEBI" id="CHEBI:24875"/>
        <label>2</label>
    </ligand>
</feature>
<dbReference type="SMART" id="SM00567">
    <property type="entry name" value="EZ_HEAT"/>
    <property type="match status" value="6"/>
</dbReference>
<dbReference type="InterPro" id="IPR027517">
    <property type="entry name" value="Deoxyhypusine_hydroxylase"/>
</dbReference>
<evidence type="ECO:0000256" key="9">
    <source>
        <dbReference type="HAMAP-Rule" id="MF_03101"/>
    </source>
</evidence>
<accession>A0A0W4ZMH0</accession>
<feature type="binding site" evidence="9">
    <location>
        <position position="259"/>
    </location>
    <ligand>
        <name>Fe cation</name>
        <dbReference type="ChEBI" id="CHEBI:24875"/>
        <label>2</label>
    </ligand>
</feature>
<evidence type="ECO:0000256" key="8">
    <source>
        <dbReference type="ARBA" id="ARBA00023256"/>
    </source>
</evidence>
<feature type="binding site" evidence="9">
    <location>
        <position position="96"/>
    </location>
    <ligand>
        <name>Fe cation</name>
        <dbReference type="ChEBI" id="CHEBI:24875"/>
        <label>1</label>
    </ligand>
</feature>
<comment type="cofactor">
    <cofactor evidence="9">
        <name>Fe(2+)</name>
        <dbReference type="ChEBI" id="CHEBI:29033"/>
    </cofactor>
    <text evidence="9">Binds 2 Fe(2+) ions per subunit.</text>
</comment>
<dbReference type="GO" id="GO:0000226">
    <property type="term" value="P:microtubule cytoskeleton organization"/>
    <property type="evidence" value="ECO:0007669"/>
    <property type="project" value="EnsemblFungi"/>
</dbReference>
<dbReference type="PANTHER" id="PTHR12697:SF5">
    <property type="entry name" value="DEOXYHYPUSINE HYDROXYLASE"/>
    <property type="match status" value="1"/>
</dbReference>
<dbReference type="STRING" id="1408657.A0A0W4ZMH0"/>
<keyword evidence="11" id="KW-1185">Reference proteome</keyword>
<comment type="pathway">
    <text evidence="2 9">Protein modification; eIF5A hypusination.</text>
</comment>
<comment type="caution">
    <text evidence="10">The sequence shown here is derived from an EMBL/GenBank/DDBJ whole genome shotgun (WGS) entry which is preliminary data.</text>
</comment>
<dbReference type="GO" id="GO:0005737">
    <property type="term" value="C:cytoplasm"/>
    <property type="evidence" value="ECO:0007669"/>
    <property type="project" value="UniProtKB-SubCell"/>
</dbReference>
<keyword evidence="9" id="KW-0963">Cytoplasm</keyword>
<protein>
    <recommendedName>
        <fullName evidence="9">Deoxyhypusine hydroxylase</fullName>
        <shortName evidence="9">DOHH</shortName>
        <ecNumber evidence="9">1.14.99.29</ecNumber>
    </recommendedName>
    <alternativeName>
        <fullName evidence="9">Deoxyhypusine dioxygenase</fullName>
    </alternativeName>
    <alternativeName>
        <fullName evidence="9">Deoxyhypusine monooxygenase</fullName>
    </alternativeName>
</protein>
<evidence type="ECO:0000256" key="6">
    <source>
        <dbReference type="ARBA" id="ARBA00023004"/>
    </source>
</evidence>
<dbReference type="InterPro" id="IPR016024">
    <property type="entry name" value="ARM-type_fold"/>
</dbReference>
<dbReference type="RefSeq" id="XP_018229383.1">
    <property type="nucleotide sequence ID" value="XM_018374431.1"/>
</dbReference>
<keyword evidence="4" id="KW-0677">Repeat</keyword>
<dbReference type="GO" id="GO:0005634">
    <property type="term" value="C:nucleus"/>
    <property type="evidence" value="ECO:0007669"/>
    <property type="project" value="UniProtKB-SubCell"/>
</dbReference>
<evidence type="ECO:0000256" key="3">
    <source>
        <dbReference type="ARBA" id="ARBA00022723"/>
    </source>
</evidence>
<dbReference type="VEuPathDB" id="FungiDB:T551_02168"/>
<dbReference type="GeneID" id="28940686"/>
<keyword evidence="7 9" id="KW-0503">Monooxygenase</keyword>
<dbReference type="EC" id="1.14.99.29" evidence="9"/>
<feature type="binding site" evidence="9">
    <location>
        <position position="258"/>
    </location>
    <ligand>
        <name>Fe cation</name>
        <dbReference type="ChEBI" id="CHEBI:24875"/>
        <label>2</label>
    </ligand>
</feature>
<feature type="binding site" evidence="9">
    <location>
        <position position="97"/>
    </location>
    <ligand>
        <name>Fe cation</name>
        <dbReference type="ChEBI" id="CHEBI:24875"/>
        <label>1</label>
    </ligand>
</feature>